<dbReference type="GO" id="GO:0051118">
    <property type="term" value="F:glucan endo-1,3-alpha-glucosidase activity"/>
    <property type="evidence" value="ECO:0007669"/>
    <property type="project" value="InterPro"/>
</dbReference>
<reference evidence="2 3" key="1">
    <citation type="submission" date="2015-09" db="EMBL/GenBank/DDBJ databases">
        <title>Sorangium comparison.</title>
        <authorList>
            <person name="Zaburannyi N."/>
            <person name="Bunk B."/>
            <person name="Overmann J."/>
            <person name="Mueller R."/>
        </authorList>
    </citation>
    <scope>NUCLEOTIDE SEQUENCE [LARGE SCALE GENOMIC DNA]</scope>
    <source>
        <strain evidence="2 3">So ceGT47</strain>
    </source>
</reference>
<dbReference type="InterPro" id="IPR005197">
    <property type="entry name" value="Glyco_hydro_71"/>
</dbReference>
<evidence type="ECO:0000256" key="1">
    <source>
        <dbReference type="SAM" id="MobiDB-lite"/>
    </source>
</evidence>
<protein>
    <recommendedName>
        <fullName evidence="4">Glycosyl hydrolase family 71</fullName>
    </recommendedName>
</protein>
<gene>
    <name evidence="2" type="ORF">SOCEGT47_030760</name>
</gene>
<evidence type="ECO:0008006" key="4">
    <source>
        <dbReference type="Google" id="ProtNLM"/>
    </source>
</evidence>
<dbReference type="Pfam" id="PF03659">
    <property type="entry name" value="Glyco_hydro_71"/>
    <property type="match status" value="1"/>
</dbReference>
<accession>A0A4V0NDG3</accession>
<proteinExistence type="predicted"/>
<dbReference type="AlphaFoldDB" id="A0A4V0NDG3"/>
<evidence type="ECO:0000313" key="2">
    <source>
        <dbReference type="EMBL" id="AUX22572.1"/>
    </source>
</evidence>
<evidence type="ECO:0000313" key="3">
    <source>
        <dbReference type="Proteomes" id="UP000295781"/>
    </source>
</evidence>
<dbReference type="RefSeq" id="WP_165373220.1">
    <property type="nucleotide sequence ID" value="NZ_CP012670.1"/>
</dbReference>
<dbReference type="Gene3D" id="3.20.20.80">
    <property type="entry name" value="Glycosidases"/>
    <property type="match status" value="1"/>
</dbReference>
<dbReference type="EMBL" id="CP012670">
    <property type="protein sequence ID" value="AUX22572.1"/>
    <property type="molecule type" value="Genomic_DNA"/>
</dbReference>
<sequence>MRLWHITLPVALLGSFVSGCGDGELAASEVDGASRADAVLRSPGGGEPAGDSGRSEASGSPCYPFEQPGPAALRGSEKKAFAWYFPPYPVSIDNRDPSGDWYARWLSPDGGGGEYADTGGQLRDRPLFQRPPRPESLWRQLDFEVEIRQAIAMGLDGFILEMSHRKVHSDDRFNQVGKMLDAARAVDPGFRILLGPGFPKESNATPDELAETLLSYTGHPSVFRLPDGRVPIATFYPERPASSGGKPLSWWKALRSKMRARGVEIAWFPVFLSRTSRDRIPDLDAWYDEIAGYSIFDGKFVSQAASNATESENARARGLTWVARTGFQDIRVRKGDYVELKHWEPSNSRTLRTFFDHAIRGDAPWINVVTWNDYGETQTAPSQARGYAVADLIAYYTTWFKTGAAPEITRDALYYFHRKQHTNAPYDRTRQTAGAFKIAAGPAAENNVELLAFLTEPGRLIITQGSDTRVMDVTKSGMTSFIAPIVPGTTPAFELQRDGEVIVSLTSDTRIEREVVYQDMTYYAGGSLECERPE</sequence>
<dbReference type="Proteomes" id="UP000295781">
    <property type="component" value="Chromosome"/>
</dbReference>
<organism evidence="2 3">
    <name type="scientific">Sorangium cellulosum</name>
    <name type="common">Polyangium cellulosum</name>
    <dbReference type="NCBI Taxonomy" id="56"/>
    <lineage>
        <taxon>Bacteria</taxon>
        <taxon>Pseudomonadati</taxon>
        <taxon>Myxococcota</taxon>
        <taxon>Polyangia</taxon>
        <taxon>Polyangiales</taxon>
        <taxon>Polyangiaceae</taxon>
        <taxon>Sorangium</taxon>
    </lineage>
</organism>
<feature type="region of interest" description="Disordered" evidence="1">
    <location>
        <begin position="39"/>
        <end position="64"/>
    </location>
</feature>
<name>A0A4V0NDG3_SORCE</name>
<dbReference type="PROSITE" id="PS51257">
    <property type="entry name" value="PROKAR_LIPOPROTEIN"/>
    <property type="match status" value="1"/>
</dbReference>